<dbReference type="CDD" id="cd22929">
    <property type="entry name" value="HFD_POLE4-like"/>
    <property type="match status" value="1"/>
</dbReference>
<dbReference type="GO" id="GO:0046982">
    <property type="term" value="F:protein heterodimerization activity"/>
    <property type="evidence" value="ECO:0007669"/>
    <property type="project" value="InterPro"/>
</dbReference>
<sequence length="189" mass="21047">MESEGTTSEHRTESVSENPVLPESEEIDFGDDTFPAQLATEPEKENDEIQPVEPETEPDGGNDVETEELPEEEELVEDTELEPESAEQSEDQPTKEAASSRKEPSEPRLVQLPLSKIKQIMKLDPDVNIVSAEAIFLVTRAAELFVQNLAKEAYTHTVAGKKKTIAKRDVDMTIESVDTLMFLEGMMNV</sequence>
<dbReference type="Gene3D" id="1.10.20.10">
    <property type="entry name" value="Histone, subunit A"/>
    <property type="match status" value="1"/>
</dbReference>
<dbReference type="PANTHER" id="PTHR10252:SF79">
    <property type="entry name" value="DNA POLYMERASE EPSILON SUBUNIT 4"/>
    <property type="match status" value="1"/>
</dbReference>
<feature type="compositionally biased region" description="Basic and acidic residues" evidence="3">
    <location>
        <begin position="92"/>
        <end position="106"/>
    </location>
</feature>
<accession>A0A1Q3EWH7</accession>
<feature type="compositionally biased region" description="Acidic residues" evidence="3">
    <location>
        <begin position="44"/>
        <end position="90"/>
    </location>
</feature>
<organism evidence="5">
    <name type="scientific">Culex tarsalis</name>
    <name type="common">Encephalitis mosquito</name>
    <dbReference type="NCBI Taxonomy" id="7177"/>
    <lineage>
        <taxon>Eukaryota</taxon>
        <taxon>Metazoa</taxon>
        <taxon>Ecdysozoa</taxon>
        <taxon>Arthropoda</taxon>
        <taxon>Hexapoda</taxon>
        <taxon>Insecta</taxon>
        <taxon>Pterygota</taxon>
        <taxon>Neoptera</taxon>
        <taxon>Endopterygota</taxon>
        <taxon>Diptera</taxon>
        <taxon>Nematocera</taxon>
        <taxon>Culicoidea</taxon>
        <taxon>Culicidae</taxon>
        <taxon>Culicinae</taxon>
        <taxon>Culicini</taxon>
        <taxon>Culex</taxon>
        <taxon>Culex</taxon>
    </lineage>
</organism>
<evidence type="ECO:0000313" key="5">
    <source>
        <dbReference type="EMBL" id="JAV19661.1"/>
    </source>
</evidence>
<evidence type="ECO:0000256" key="3">
    <source>
        <dbReference type="SAM" id="MobiDB-lite"/>
    </source>
</evidence>
<proteinExistence type="predicted"/>
<evidence type="ECO:0000256" key="2">
    <source>
        <dbReference type="ARBA" id="ARBA00023242"/>
    </source>
</evidence>
<dbReference type="EMBL" id="GFDL01015384">
    <property type="protein sequence ID" value="JAV19661.1"/>
    <property type="molecule type" value="Transcribed_RNA"/>
</dbReference>
<dbReference type="GO" id="GO:0008622">
    <property type="term" value="C:epsilon DNA polymerase complex"/>
    <property type="evidence" value="ECO:0007669"/>
    <property type="project" value="TreeGrafter"/>
</dbReference>
<reference evidence="5" key="1">
    <citation type="submission" date="2017-01" db="EMBL/GenBank/DDBJ databases">
        <title>A deep insight into the sialotranscriptome of adult male and female Cluex tarsalis mosquitoes.</title>
        <authorList>
            <person name="Ribeiro J.M."/>
            <person name="Moreira F."/>
            <person name="Bernard K.A."/>
            <person name="Calvo E."/>
        </authorList>
    </citation>
    <scope>NUCLEOTIDE SEQUENCE</scope>
    <source>
        <strain evidence="5">Kern County</strain>
        <tissue evidence="5">Salivary glands</tissue>
    </source>
</reference>
<evidence type="ECO:0000256" key="1">
    <source>
        <dbReference type="ARBA" id="ARBA00004123"/>
    </source>
</evidence>
<name>A0A1Q3EWH7_CULTA</name>
<dbReference type="InterPro" id="IPR050568">
    <property type="entry name" value="Transcr_DNA_Rep_Reg"/>
</dbReference>
<dbReference type="SUPFAM" id="SSF47113">
    <property type="entry name" value="Histone-fold"/>
    <property type="match status" value="1"/>
</dbReference>
<feature type="domain" description="Transcription factor CBF/NF-Y/archaeal histone" evidence="4">
    <location>
        <begin position="111"/>
        <end position="171"/>
    </location>
</feature>
<protein>
    <submittedName>
        <fullName evidence="5">Putative dna polymerase epsilon subunit 4</fullName>
    </submittedName>
</protein>
<feature type="region of interest" description="Disordered" evidence="3">
    <location>
        <begin position="1"/>
        <end position="110"/>
    </location>
</feature>
<evidence type="ECO:0000259" key="4">
    <source>
        <dbReference type="Pfam" id="PF00808"/>
    </source>
</evidence>
<dbReference type="AlphaFoldDB" id="A0A1Q3EWH7"/>
<comment type="subcellular location">
    <subcellularLocation>
        <location evidence="1">Nucleus</location>
    </subcellularLocation>
</comment>
<dbReference type="InterPro" id="IPR003958">
    <property type="entry name" value="CBFA_NFYB_domain"/>
</dbReference>
<dbReference type="GO" id="GO:0006261">
    <property type="term" value="P:DNA-templated DNA replication"/>
    <property type="evidence" value="ECO:0007669"/>
    <property type="project" value="TreeGrafter"/>
</dbReference>
<dbReference type="InterPro" id="IPR009072">
    <property type="entry name" value="Histone-fold"/>
</dbReference>
<dbReference type="Pfam" id="PF00808">
    <property type="entry name" value="CBFD_NFYB_HMF"/>
    <property type="match status" value="1"/>
</dbReference>
<keyword evidence="2" id="KW-0539">Nucleus</keyword>
<dbReference type="PANTHER" id="PTHR10252">
    <property type="entry name" value="HISTONE-LIKE TRANSCRIPTION FACTOR CCAAT-RELATED"/>
    <property type="match status" value="1"/>
</dbReference>